<dbReference type="OrthoDB" id="413313at2759"/>
<comment type="caution">
    <text evidence="1">The sequence shown here is derived from an EMBL/GenBank/DDBJ whole genome shotgun (WGS) entry which is preliminary data.</text>
</comment>
<dbReference type="SUPFAM" id="SSF53649">
    <property type="entry name" value="Alkaline phosphatase-like"/>
    <property type="match status" value="1"/>
</dbReference>
<sequence length="464" mass="54557">MSRKFDQLNLVNLAINGFQKTLSVEKYNKYKNNFKKRIHIQRSLGQGKNSEFFFLLNFTIIMDYTSIYLDDWPHVGAFTYRMRGFKNHTPKHYPKHYQLYLRRREKSSNINDFCSGDTKKHKIMMNLLTTFKQIYFNRQSNLAIMHFVENSHDSNNHLHWLDDEIADFLSNGFREHLFDDTIIFLYSDHGARFNKFRSSQRYLEERLPFVSVYLPDSFVSNNAQKVVNLRNNLAKLTSPFDIHATVRDLTCLEREHQGDRHRSISLFDKISIYRSCEDIGIAEHFCTCARDWKSANVTSADIKKAAEFAIESINSITKLKRDLCQNLRLKRIISAERLILDDKILYRVSVISSPNNGVYETIVYRGQYKRFEFFSDSFSIKSKNDLSRIDSYGEQPWCVSKFGSNPDYSGCFLLKHIHIIIHRIYNLFELGCEKKIFSKGSSKRQRLLLSPHGCNLIKICIITQ</sequence>
<name>A0A3M7RY20_BRAPC</name>
<dbReference type="PANTHER" id="PTHR10974:SF1">
    <property type="entry name" value="FI08016P-RELATED"/>
    <property type="match status" value="1"/>
</dbReference>
<dbReference type="InterPro" id="IPR004245">
    <property type="entry name" value="DUF229"/>
</dbReference>
<accession>A0A3M7RY20</accession>
<dbReference type="EMBL" id="REGN01002417">
    <property type="protein sequence ID" value="RNA28217.1"/>
    <property type="molecule type" value="Genomic_DNA"/>
</dbReference>
<dbReference type="STRING" id="10195.A0A3M7RY20"/>
<dbReference type="InterPro" id="IPR017850">
    <property type="entry name" value="Alkaline_phosphatase_core_sf"/>
</dbReference>
<keyword evidence="2" id="KW-1185">Reference proteome</keyword>
<evidence type="ECO:0000313" key="2">
    <source>
        <dbReference type="Proteomes" id="UP000276133"/>
    </source>
</evidence>
<gene>
    <name evidence="1" type="ORF">BpHYR1_003501</name>
</gene>
<evidence type="ECO:0000313" key="1">
    <source>
        <dbReference type="EMBL" id="RNA28217.1"/>
    </source>
</evidence>
<dbReference type="AlphaFoldDB" id="A0A3M7RY20"/>
<proteinExistence type="predicted"/>
<reference evidence="1 2" key="1">
    <citation type="journal article" date="2018" name="Sci. Rep.">
        <title>Genomic signatures of local adaptation to the degree of environmental predictability in rotifers.</title>
        <authorList>
            <person name="Franch-Gras L."/>
            <person name="Hahn C."/>
            <person name="Garcia-Roger E.M."/>
            <person name="Carmona M.J."/>
            <person name="Serra M."/>
            <person name="Gomez A."/>
        </authorList>
    </citation>
    <scope>NUCLEOTIDE SEQUENCE [LARGE SCALE GENOMIC DNA]</scope>
    <source>
        <strain evidence="1">HYR1</strain>
    </source>
</reference>
<protein>
    <submittedName>
        <fullName evidence="1">Uncharacterized protein</fullName>
    </submittedName>
</protein>
<dbReference type="PANTHER" id="PTHR10974">
    <property type="entry name" value="FI08016P-RELATED"/>
    <property type="match status" value="1"/>
</dbReference>
<dbReference type="Pfam" id="PF02995">
    <property type="entry name" value="DUF229"/>
    <property type="match status" value="1"/>
</dbReference>
<dbReference type="Proteomes" id="UP000276133">
    <property type="component" value="Unassembled WGS sequence"/>
</dbReference>
<dbReference type="GO" id="GO:0005615">
    <property type="term" value="C:extracellular space"/>
    <property type="evidence" value="ECO:0007669"/>
    <property type="project" value="TreeGrafter"/>
</dbReference>
<dbReference type="Gene3D" id="3.40.720.10">
    <property type="entry name" value="Alkaline Phosphatase, subunit A"/>
    <property type="match status" value="1"/>
</dbReference>
<organism evidence="1 2">
    <name type="scientific">Brachionus plicatilis</name>
    <name type="common">Marine rotifer</name>
    <name type="synonym">Brachionus muelleri</name>
    <dbReference type="NCBI Taxonomy" id="10195"/>
    <lineage>
        <taxon>Eukaryota</taxon>
        <taxon>Metazoa</taxon>
        <taxon>Spiralia</taxon>
        <taxon>Gnathifera</taxon>
        <taxon>Rotifera</taxon>
        <taxon>Eurotatoria</taxon>
        <taxon>Monogononta</taxon>
        <taxon>Pseudotrocha</taxon>
        <taxon>Ploima</taxon>
        <taxon>Brachionidae</taxon>
        <taxon>Brachionus</taxon>
    </lineage>
</organism>